<dbReference type="InterPro" id="IPR055110">
    <property type="entry name" value="RECK-like_N"/>
</dbReference>
<dbReference type="GO" id="GO:0030198">
    <property type="term" value="P:extracellular matrix organization"/>
    <property type="evidence" value="ECO:0007669"/>
    <property type="project" value="TreeGrafter"/>
</dbReference>
<dbReference type="InterPro" id="IPR056978">
    <property type="entry name" value="CC4_RECK"/>
</dbReference>
<dbReference type="InterPro" id="IPR056979">
    <property type="entry name" value="FZ_RECK"/>
</dbReference>
<evidence type="ECO:0000313" key="17">
    <source>
        <dbReference type="EMBL" id="CAG9807611.1"/>
    </source>
</evidence>
<dbReference type="Pfam" id="PF22961">
    <property type="entry name" value="RECK-like_N"/>
    <property type="match status" value="1"/>
</dbReference>
<keyword evidence="12" id="KW-0449">Lipoprotein</keyword>
<dbReference type="PANTHER" id="PTHR13487:SF3">
    <property type="entry name" value="REVERSION-INDUCING CYSTEINE-RICH PROTEIN WITH KAZAL MOTIFS"/>
    <property type="match status" value="1"/>
</dbReference>
<evidence type="ECO:0000256" key="13">
    <source>
        <dbReference type="ARBA" id="ARBA00061636"/>
    </source>
</evidence>
<evidence type="ECO:0000256" key="9">
    <source>
        <dbReference type="ARBA" id="ARBA00023136"/>
    </source>
</evidence>
<dbReference type="Pfam" id="PF25028">
    <property type="entry name" value="FnI_RECK"/>
    <property type="match status" value="1"/>
</dbReference>
<dbReference type="PROSITE" id="PS00282">
    <property type="entry name" value="KAZAL_1"/>
    <property type="match status" value="1"/>
</dbReference>
<dbReference type="InterPro" id="IPR036058">
    <property type="entry name" value="Kazal_dom_sf"/>
</dbReference>
<keyword evidence="18" id="KW-1185">Reference proteome</keyword>
<evidence type="ECO:0000313" key="18">
    <source>
        <dbReference type="Proteomes" id="UP001153620"/>
    </source>
</evidence>
<keyword evidence="6 15" id="KW-0732">Signal</keyword>
<dbReference type="Pfam" id="PF23298">
    <property type="entry name" value="FZ_RECK"/>
    <property type="match status" value="1"/>
</dbReference>
<comment type="similarity">
    <text evidence="13">Belongs to the RECK family.</text>
</comment>
<dbReference type="GO" id="GO:0008191">
    <property type="term" value="F:metalloendopeptidase inhibitor activity"/>
    <property type="evidence" value="ECO:0007669"/>
    <property type="project" value="InterPro"/>
</dbReference>
<evidence type="ECO:0000259" key="16">
    <source>
        <dbReference type="PROSITE" id="PS51465"/>
    </source>
</evidence>
<keyword evidence="5" id="KW-0646">Protease inhibitor</keyword>
<evidence type="ECO:0000256" key="2">
    <source>
        <dbReference type="ARBA" id="ARBA00022475"/>
    </source>
</evidence>
<evidence type="ECO:0000256" key="7">
    <source>
        <dbReference type="ARBA" id="ARBA00022737"/>
    </source>
</evidence>
<dbReference type="GO" id="GO:0016055">
    <property type="term" value="P:Wnt signaling pathway"/>
    <property type="evidence" value="ECO:0007669"/>
    <property type="project" value="UniProtKB-KW"/>
</dbReference>
<protein>
    <recommendedName>
        <fullName evidence="14">Reversion-inducing cysteine-rich protein with Kazal motifs</fullName>
    </recommendedName>
</protein>
<evidence type="ECO:0000256" key="11">
    <source>
        <dbReference type="ARBA" id="ARBA00023180"/>
    </source>
</evidence>
<dbReference type="InterPro" id="IPR056976">
    <property type="entry name" value="EGF1_RECK"/>
</dbReference>
<evidence type="ECO:0000256" key="3">
    <source>
        <dbReference type="ARBA" id="ARBA00022622"/>
    </source>
</evidence>
<keyword evidence="3" id="KW-0336">GPI-anchor</keyword>
<dbReference type="InterPro" id="IPR056977">
    <property type="entry name" value="FnI_RECK"/>
</dbReference>
<dbReference type="Gene3D" id="3.30.60.30">
    <property type="match status" value="1"/>
</dbReference>
<dbReference type="FunFam" id="3.30.60.30:FF:000011">
    <property type="entry name" value="reversion-inducing cysteine-rich protein with Kazal motifs isoform X1"/>
    <property type="match status" value="1"/>
</dbReference>
<dbReference type="Pfam" id="PF23332">
    <property type="entry name" value="CC4_RECK"/>
    <property type="match status" value="2"/>
</dbReference>
<dbReference type="PROSITE" id="PS51465">
    <property type="entry name" value="KAZAL_2"/>
    <property type="match status" value="1"/>
</dbReference>
<keyword evidence="4" id="KW-0879">Wnt signaling pathway</keyword>
<keyword evidence="7" id="KW-0677">Repeat</keyword>
<keyword evidence="11" id="KW-0325">Glycoprotein</keyword>
<dbReference type="GO" id="GO:0004867">
    <property type="term" value="F:serine-type endopeptidase inhibitor activity"/>
    <property type="evidence" value="ECO:0007669"/>
    <property type="project" value="UniProtKB-KW"/>
</dbReference>
<dbReference type="SMART" id="SM00280">
    <property type="entry name" value="KAZAL"/>
    <property type="match status" value="2"/>
</dbReference>
<organism evidence="17 18">
    <name type="scientific">Chironomus riparius</name>
    <dbReference type="NCBI Taxonomy" id="315576"/>
    <lineage>
        <taxon>Eukaryota</taxon>
        <taxon>Metazoa</taxon>
        <taxon>Ecdysozoa</taxon>
        <taxon>Arthropoda</taxon>
        <taxon>Hexapoda</taxon>
        <taxon>Insecta</taxon>
        <taxon>Pterygota</taxon>
        <taxon>Neoptera</taxon>
        <taxon>Endopterygota</taxon>
        <taxon>Diptera</taxon>
        <taxon>Nematocera</taxon>
        <taxon>Chironomoidea</taxon>
        <taxon>Chironomidae</taxon>
        <taxon>Chironominae</taxon>
        <taxon>Chironomus</taxon>
    </lineage>
</organism>
<dbReference type="GO" id="GO:0005886">
    <property type="term" value="C:plasma membrane"/>
    <property type="evidence" value="ECO:0007669"/>
    <property type="project" value="UniProtKB-SubCell"/>
</dbReference>
<dbReference type="CDD" id="cd00104">
    <property type="entry name" value="KAZAL_FS"/>
    <property type="match status" value="1"/>
</dbReference>
<feature type="signal peptide" evidence="15">
    <location>
        <begin position="1"/>
        <end position="21"/>
    </location>
</feature>
<evidence type="ECO:0000256" key="8">
    <source>
        <dbReference type="ARBA" id="ARBA00022900"/>
    </source>
</evidence>
<keyword evidence="9" id="KW-0472">Membrane</keyword>
<evidence type="ECO:0000256" key="5">
    <source>
        <dbReference type="ARBA" id="ARBA00022690"/>
    </source>
</evidence>
<dbReference type="SUPFAM" id="SSF100895">
    <property type="entry name" value="Kazal-type serine protease inhibitors"/>
    <property type="match status" value="1"/>
</dbReference>
<keyword evidence="2" id="KW-1003">Cell membrane</keyword>
<keyword evidence="8" id="KW-0722">Serine protease inhibitor</keyword>
<dbReference type="InterPro" id="IPR002350">
    <property type="entry name" value="Kazal_dom"/>
</dbReference>
<dbReference type="PANTHER" id="PTHR13487">
    <property type="entry name" value="SERINE PROTEASE INHIBITOR"/>
    <property type="match status" value="1"/>
</dbReference>
<accession>A0A9N9WSQ8</accession>
<name>A0A9N9WSQ8_9DIPT</name>
<sequence length="966" mass="108553">MRNVFIILVFMCQMLSKFTLSEGNGPSNDHKMDVFLCCKSVLEPCRSACESFSLYKLTTMASARDIYLHNLRKSCPELQLEFWGCINKAMELIDNGSYWIGRSCCSHAVNKARCQQGCALSSSLSTLKSFCRESDEFSLFSCVKTFERKIDCCSNAKTHGCLTICQQMLLGKNKTTSVKILESQLYENCMESNANVINCVYDNIDTEVFSNTNHFTHCCRLAPSKECRDTCESNLNGSENLTQTEILEIVEDKCGMIQVTMDFWKCFLNNKPQSNRNDIGSDVSRIKNVGIDSTKLHCCIEKAKSTHCQRSCFNVYSYAENYSLPITFQKECLQNNDEINLKQCIEEIDYPVEIGCNGLSFCKNFNNRPTELFRNCNPISDLTARNEYEQWILKKTLNVFDFNLPIIQSKTCIPLLQTVSCILHLKPSTRSLHYNQICWEDCLEFLGKCLDLKQNMLVTSICSSLSPNRNVPCVSIKQYLSPNEDFSRETDLIISPCRNHQCNVTTEICEIDRNTNNYYCEQGGCQIGDGSNYIIPSKSYVRIPSSLKKGCYKICKCNDGNIEKCQVIPCVSPKSCQIGNQTIQHGASLSIECNKCTCYAEEITCTKKQCRLQGITDVRSFSTLPCNCPPHYVPVCGVNGKTYASECLAKCIGMKETEFEFGTCESRDPCKQNNCLPKSTCFPNRQVCLSSLRHACPQYKCVTVNSNNCEQELLTDTTFKIHSSACSLIKAKKQLAYAGVFDSKVCRRSGTVCGINGVTYKSECEAMSDYSMIDYYGYCRTVGTIDKRPACENVSCPKNIPHYCGEGLVPTGACCPVCGGIVKIIYSKKQIDRGIYAMNNTHFEMITLKSVLKSLQKLIKVPSCYLSGFLTIETDIMIVVYNIVKDPTLIEIEVCREEAVKITNLINTRSHHVVSNLGLSAIITANYIEPVPASSTRQTNISCYIVISISLNFILCILDISKRNIL</sequence>
<evidence type="ECO:0000256" key="15">
    <source>
        <dbReference type="SAM" id="SignalP"/>
    </source>
</evidence>
<dbReference type="AlphaFoldDB" id="A0A9N9WSQ8"/>
<comment type="subcellular location">
    <subcellularLocation>
        <location evidence="1">Cell membrane</location>
        <topology evidence="1">Lipid-anchor</topology>
        <topology evidence="1">GPI-anchor</topology>
    </subcellularLocation>
</comment>
<feature type="domain" description="Kazal-like" evidence="16">
    <location>
        <begin position="620"/>
        <end position="666"/>
    </location>
</feature>
<dbReference type="EMBL" id="OU895879">
    <property type="protein sequence ID" value="CAG9807611.1"/>
    <property type="molecule type" value="Genomic_DNA"/>
</dbReference>
<dbReference type="Pfam" id="PF07648">
    <property type="entry name" value="Kazal_2"/>
    <property type="match status" value="2"/>
</dbReference>
<dbReference type="OrthoDB" id="5956770at2759"/>
<evidence type="ECO:0000256" key="14">
    <source>
        <dbReference type="ARBA" id="ARBA00073829"/>
    </source>
</evidence>
<keyword evidence="10" id="KW-1015">Disulfide bond</keyword>
<evidence type="ECO:0000256" key="12">
    <source>
        <dbReference type="ARBA" id="ARBA00023288"/>
    </source>
</evidence>
<feature type="chain" id="PRO_5040263375" description="Reversion-inducing cysteine-rich protein with Kazal motifs" evidence="15">
    <location>
        <begin position="22"/>
        <end position="966"/>
    </location>
</feature>
<reference evidence="17" key="1">
    <citation type="submission" date="2022-01" db="EMBL/GenBank/DDBJ databases">
        <authorList>
            <person name="King R."/>
        </authorList>
    </citation>
    <scope>NUCLEOTIDE SEQUENCE</scope>
</reference>
<evidence type="ECO:0000256" key="10">
    <source>
        <dbReference type="ARBA" id="ARBA00023157"/>
    </source>
</evidence>
<dbReference type="GO" id="GO:0098552">
    <property type="term" value="C:side of membrane"/>
    <property type="evidence" value="ECO:0007669"/>
    <property type="project" value="UniProtKB-KW"/>
</dbReference>
<dbReference type="Proteomes" id="UP001153620">
    <property type="component" value="Chromosome 3"/>
</dbReference>
<dbReference type="Pfam" id="PF25027">
    <property type="entry name" value="EGF1_RECK"/>
    <property type="match status" value="1"/>
</dbReference>
<gene>
    <name evidence="17" type="ORF">CHIRRI_LOCUS10457</name>
</gene>
<reference evidence="17" key="2">
    <citation type="submission" date="2022-10" db="EMBL/GenBank/DDBJ databases">
        <authorList>
            <consortium name="ENA_rothamsted_submissions"/>
            <consortium name="culmorum"/>
            <person name="King R."/>
        </authorList>
    </citation>
    <scope>NUCLEOTIDE SEQUENCE</scope>
</reference>
<dbReference type="InterPro" id="IPR039016">
    <property type="entry name" value="RECK"/>
</dbReference>
<evidence type="ECO:0000256" key="4">
    <source>
        <dbReference type="ARBA" id="ARBA00022687"/>
    </source>
</evidence>
<evidence type="ECO:0000256" key="1">
    <source>
        <dbReference type="ARBA" id="ARBA00004609"/>
    </source>
</evidence>
<evidence type="ECO:0000256" key="6">
    <source>
        <dbReference type="ARBA" id="ARBA00022729"/>
    </source>
</evidence>
<proteinExistence type="inferred from homology"/>